<sequence length="73" mass="7920">MEIRIGIQHSPRELVIEIDEPIEHTLEALTDAVNAGTVASLRDAKGRTLLVPGAKVAYVEVAAQEQRRVGFLG</sequence>
<dbReference type="InterPro" id="IPR021456">
    <property type="entry name" value="DUF3107"/>
</dbReference>
<keyword evidence="2" id="KW-1185">Reference proteome</keyword>
<reference evidence="1 2" key="1">
    <citation type="submission" date="2024-09" db="EMBL/GenBank/DDBJ databases">
        <authorList>
            <person name="Sun Q."/>
            <person name="Mori K."/>
        </authorList>
    </citation>
    <scope>NUCLEOTIDE SEQUENCE [LARGE SCALE GENOMIC DNA]</scope>
    <source>
        <strain evidence="1 2">CICC 10874</strain>
    </source>
</reference>
<organism evidence="1 2">
    <name type="scientific">Brachybacterium hainanense</name>
    <dbReference type="NCBI Taxonomy" id="1541174"/>
    <lineage>
        <taxon>Bacteria</taxon>
        <taxon>Bacillati</taxon>
        <taxon>Actinomycetota</taxon>
        <taxon>Actinomycetes</taxon>
        <taxon>Micrococcales</taxon>
        <taxon>Dermabacteraceae</taxon>
        <taxon>Brachybacterium</taxon>
    </lineage>
</organism>
<evidence type="ECO:0000313" key="1">
    <source>
        <dbReference type="EMBL" id="MFC0675751.1"/>
    </source>
</evidence>
<comment type="caution">
    <text evidence="1">The sequence shown here is derived from an EMBL/GenBank/DDBJ whole genome shotgun (WGS) entry which is preliminary data.</text>
</comment>
<dbReference type="RefSeq" id="WP_376982784.1">
    <property type="nucleotide sequence ID" value="NZ_JBHLSV010000029.1"/>
</dbReference>
<evidence type="ECO:0000313" key="2">
    <source>
        <dbReference type="Proteomes" id="UP001589793"/>
    </source>
</evidence>
<name>A0ABV6RG84_9MICO</name>
<protein>
    <submittedName>
        <fullName evidence="1">DUF3107 domain-containing protein</fullName>
    </submittedName>
</protein>
<dbReference type="Pfam" id="PF11305">
    <property type="entry name" value="DUF3107"/>
    <property type="match status" value="1"/>
</dbReference>
<accession>A0ABV6RG84</accession>
<gene>
    <name evidence="1" type="ORF">ACFFF6_17515</name>
</gene>
<dbReference type="EMBL" id="JBHLSV010000029">
    <property type="protein sequence ID" value="MFC0675751.1"/>
    <property type="molecule type" value="Genomic_DNA"/>
</dbReference>
<dbReference type="Proteomes" id="UP001589793">
    <property type="component" value="Unassembled WGS sequence"/>
</dbReference>
<proteinExistence type="predicted"/>